<evidence type="ECO:0000256" key="6">
    <source>
        <dbReference type="ARBA" id="ARBA00023163"/>
    </source>
</evidence>
<dbReference type="InterPro" id="IPR039420">
    <property type="entry name" value="WalR-like"/>
</dbReference>
<keyword evidence="2 8" id="KW-0597">Phosphoprotein</keyword>
<dbReference type="Proteomes" id="UP000245412">
    <property type="component" value="Unassembled WGS sequence"/>
</dbReference>
<keyword evidence="6" id="KW-0804">Transcription</keyword>
<evidence type="ECO:0000256" key="3">
    <source>
        <dbReference type="ARBA" id="ARBA00023012"/>
    </source>
</evidence>
<accession>A0AB73TAV7</accession>
<name>A0AB73TAV7_9FIRM</name>
<dbReference type="PANTHER" id="PTHR48111:SF21">
    <property type="entry name" value="DNA-BINDING DUAL MASTER TRANSCRIPTIONAL REGULATOR RPAA"/>
    <property type="match status" value="1"/>
</dbReference>
<dbReference type="Gene3D" id="1.10.10.10">
    <property type="entry name" value="Winged helix-like DNA-binding domain superfamily/Winged helix DNA-binding domain"/>
    <property type="match status" value="1"/>
</dbReference>
<dbReference type="AlphaFoldDB" id="A0AB73TAV7"/>
<sequence length="221" mass="25070">MATLLIVEDDKDTNEAVCDYLQEVGHHTISALDGEEAIRLFSCHKIELVVLDIMLPKISGLVVLNTIRKKDQTPVLMLTAMEDEYTQIASFDGLADDYITKPFSLVILGKRIEALLRRSCRKENAAIWNYGTLKVNFSAYSAQDSRGVIEITAKELELLRFMVEHRGLVLTRTQILDAVWGESSYVIDRLVDTYVKNLRKKLSLDCIKTIKGVGYKLEEEK</sequence>
<dbReference type="InterPro" id="IPR011006">
    <property type="entry name" value="CheY-like_superfamily"/>
</dbReference>
<dbReference type="GO" id="GO:0006355">
    <property type="term" value="P:regulation of DNA-templated transcription"/>
    <property type="evidence" value="ECO:0007669"/>
    <property type="project" value="InterPro"/>
</dbReference>
<keyword evidence="5 9" id="KW-0238">DNA-binding</keyword>
<dbReference type="CDD" id="cd00383">
    <property type="entry name" value="trans_reg_C"/>
    <property type="match status" value="1"/>
</dbReference>
<comment type="function">
    <text evidence="7">May play the central regulatory role in sporulation. It may be an element of the effector pathway responsible for the activation of sporulation genes in response to nutritional stress. Spo0A may act in concert with spo0H (a sigma factor) to control the expression of some genes that are critical to the sporulation process.</text>
</comment>
<keyword evidence="13" id="KW-1185">Reference proteome</keyword>
<evidence type="ECO:0000256" key="8">
    <source>
        <dbReference type="PROSITE-ProRule" id="PRU00169"/>
    </source>
</evidence>
<feature type="DNA-binding region" description="OmpR/PhoB-type" evidence="9">
    <location>
        <begin position="125"/>
        <end position="219"/>
    </location>
</feature>
<dbReference type="Gene3D" id="3.40.50.2300">
    <property type="match status" value="1"/>
</dbReference>
<keyword evidence="4" id="KW-0805">Transcription regulation</keyword>
<evidence type="ECO:0000256" key="9">
    <source>
        <dbReference type="PROSITE-ProRule" id="PRU01091"/>
    </source>
</evidence>
<dbReference type="InterPro" id="IPR036388">
    <property type="entry name" value="WH-like_DNA-bd_sf"/>
</dbReference>
<evidence type="ECO:0000259" key="11">
    <source>
        <dbReference type="PROSITE" id="PS51755"/>
    </source>
</evidence>
<evidence type="ECO:0000313" key="12">
    <source>
        <dbReference type="EMBL" id="PWJ79199.1"/>
    </source>
</evidence>
<dbReference type="FunFam" id="3.40.50.2300:FF:000001">
    <property type="entry name" value="DNA-binding response regulator PhoB"/>
    <property type="match status" value="1"/>
</dbReference>
<reference evidence="12 13" key="1">
    <citation type="submission" date="2018-05" db="EMBL/GenBank/DDBJ databases">
        <authorList>
            <person name="Goeker M."/>
            <person name="Huntemann M."/>
            <person name="Clum A."/>
            <person name="Pillay M."/>
            <person name="Palaniappan K."/>
            <person name="Varghese N."/>
            <person name="Mikhailova N."/>
            <person name="Stamatis D."/>
            <person name="Reddy T."/>
            <person name="Daum C."/>
            <person name="Shapiro N."/>
            <person name="Ivanova N."/>
            <person name="Kyrpides N."/>
            <person name="Woyke T."/>
        </authorList>
    </citation>
    <scope>NUCLEOTIDE SEQUENCE [LARGE SCALE GENOMIC DNA]</scope>
    <source>
        <strain evidence="12 13">DSM 26524</strain>
    </source>
</reference>
<evidence type="ECO:0000256" key="1">
    <source>
        <dbReference type="ARBA" id="ARBA00018672"/>
    </source>
</evidence>
<keyword evidence="3" id="KW-0902">Two-component regulatory system</keyword>
<dbReference type="SUPFAM" id="SSF52172">
    <property type="entry name" value="CheY-like"/>
    <property type="match status" value="1"/>
</dbReference>
<dbReference type="GO" id="GO:0032993">
    <property type="term" value="C:protein-DNA complex"/>
    <property type="evidence" value="ECO:0007669"/>
    <property type="project" value="TreeGrafter"/>
</dbReference>
<organism evidence="12 13">
    <name type="scientific">Murimonas intestini</name>
    <dbReference type="NCBI Taxonomy" id="1337051"/>
    <lineage>
        <taxon>Bacteria</taxon>
        <taxon>Bacillati</taxon>
        <taxon>Bacillota</taxon>
        <taxon>Clostridia</taxon>
        <taxon>Lachnospirales</taxon>
        <taxon>Lachnospiraceae</taxon>
        <taxon>Murimonas</taxon>
    </lineage>
</organism>
<dbReference type="GO" id="GO:0000976">
    <property type="term" value="F:transcription cis-regulatory region binding"/>
    <property type="evidence" value="ECO:0007669"/>
    <property type="project" value="TreeGrafter"/>
</dbReference>
<comment type="caution">
    <text evidence="12">The sequence shown here is derived from an EMBL/GenBank/DDBJ whole genome shotgun (WGS) entry which is preliminary data.</text>
</comment>
<dbReference type="PROSITE" id="PS50110">
    <property type="entry name" value="RESPONSE_REGULATORY"/>
    <property type="match status" value="1"/>
</dbReference>
<feature type="domain" description="OmpR/PhoB-type" evidence="11">
    <location>
        <begin position="125"/>
        <end position="219"/>
    </location>
</feature>
<proteinExistence type="predicted"/>
<dbReference type="GO" id="GO:0000156">
    <property type="term" value="F:phosphorelay response regulator activity"/>
    <property type="evidence" value="ECO:0007669"/>
    <property type="project" value="TreeGrafter"/>
</dbReference>
<protein>
    <recommendedName>
        <fullName evidence="1">Stage 0 sporulation protein A homolog</fullName>
    </recommendedName>
</protein>
<dbReference type="GO" id="GO:0005829">
    <property type="term" value="C:cytosol"/>
    <property type="evidence" value="ECO:0007669"/>
    <property type="project" value="TreeGrafter"/>
</dbReference>
<evidence type="ECO:0000256" key="7">
    <source>
        <dbReference type="ARBA" id="ARBA00024867"/>
    </source>
</evidence>
<dbReference type="EMBL" id="QGGY01000001">
    <property type="protein sequence ID" value="PWJ79199.1"/>
    <property type="molecule type" value="Genomic_DNA"/>
</dbReference>
<evidence type="ECO:0000256" key="4">
    <source>
        <dbReference type="ARBA" id="ARBA00023015"/>
    </source>
</evidence>
<dbReference type="PANTHER" id="PTHR48111">
    <property type="entry name" value="REGULATOR OF RPOS"/>
    <property type="match status" value="1"/>
</dbReference>
<gene>
    <name evidence="12" type="ORF">C7383_101577</name>
</gene>
<dbReference type="RefSeq" id="WP_109624601.1">
    <property type="nucleotide sequence ID" value="NZ_JANKBI010000001.1"/>
</dbReference>
<dbReference type="Pfam" id="PF00072">
    <property type="entry name" value="Response_reg"/>
    <property type="match status" value="1"/>
</dbReference>
<evidence type="ECO:0000256" key="2">
    <source>
        <dbReference type="ARBA" id="ARBA00022553"/>
    </source>
</evidence>
<dbReference type="CDD" id="cd17574">
    <property type="entry name" value="REC_OmpR"/>
    <property type="match status" value="1"/>
</dbReference>
<feature type="domain" description="Response regulatory" evidence="10">
    <location>
        <begin position="3"/>
        <end position="116"/>
    </location>
</feature>
<dbReference type="PROSITE" id="PS51755">
    <property type="entry name" value="OMPR_PHOB"/>
    <property type="match status" value="1"/>
</dbReference>
<dbReference type="Pfam" id="PF00486">
    <property type="entry name" value="Trans_reg_C"/>
    <property type="match status" value="1"/>
</dbReference>
<dbReference type="SMART" id="SM00448">
    <property type="entry name" value="REC"/>
    <property type="match status" value="1"/>
</dbReference>
<evidence type="ECO:0000313" key="13">
    <source>
        <dbReference type="Proteomes" id="UP000245412"/>
    </source>
</evidence>
<feature type="modified residue" description="4-aspartylphosphate" evidence="8">
    <location>
        <position position="52"/>
    </location>
</feature>
<dbReference type="InterPro" id="IPR001789">
    <property type="entry name" value="Sig_transdc_resp-reg_receiver"/>
</dbReference>
<evidence type="ECO:0000259" key="10">
    <source>
        <dbReference type="PROSITE" id="PS50110"/>
    </source>
</evidence>
<dbReference type="SMART" id="SM00862">
    <property type="entry name" value="Trans_reg_C"/>
    <property type="match status" value="1"/>
</dbReference>
<dbReference type="InterPro" id="IPR001867">
    <property type="entry name" value="OmpR/PhoB-type_DNA-bd"/>
</dbReference>
<evidence type="ECO:0000256" key="5">
    <source>
        <dbReference type="ARBA" id="ARBA00023125"/>
    </source>
</evidence>